<dbReference type="InterPro" id="IPR025164">
    <property type="entry name" value="Toastrack_DUF4097"/>
</dbReference>
<accession>A0A5Q0HFJ9</accession>
<sequence>MKGEDVESDVVRRQSFDEVTGAVEVDVALLAGGVRVHLVDEPGVHVEVRHEPAPGAEPWTAGLSNLLSWVNDQFGDRTQPTGAGEAVRDARVELVDGRLTVRSSKALPLRAVPLGVTVRAPEGSHVIAKVGTADVTVTGSAGRLEIRTDTGDITADRAEDESRVDSRSGKVRLGPMLGGVRARTGSGDIEVSSIGGNTVLHTGTGHVWLGAVQDDVQVRTGSGDVTVADAAAGRIQMGTGSGDVRVGVRPGVAAEVDLMSTSGAARSELAVSDTPPDNAPELFITGRTGTGSALVTTATTA</sequence>
<dbReference type="AlphaFoldDB" id="A0A5Q0HFJ9"/>
<dbReference type="PANTHER" id="PTHR34094">
    <property type="match status" value="1"/>
</dbReference>
<proteinExistence type="predicted"/>
<dbReference type="PANTHER" id="PTHR34094:SF1">
    <property type="entry name" value="PROTEIN FAM185A"/>
    <property type="match status" value="1"/>
</dbReference>
<gene>
    <name evidence="2" type="ORF">EKG83_39030</name>
</gene>
<dbReference type="Pfam" id="PF13349">
    <property type="entry name" value="DUF4097"/>
    <property type="match status" value="1"/>
</dbReference>
<reference evidence="3" key="1">
    <citation type="journal article" date="2021" name="Curr. Microbiol.">
        <title>Complete genome of nocamycin-producing strain Saccharothrix syringae NRRL B-16468 reveals the biosynthetic potential for secondary metabolites.</title>
        <authorList>
            <person name="Mo X."/>
            <person name="Yang S."/>
        </authorList>
    </citation>
    <scope>NUCLEOTIDE SEQUENCE [LARGE SCALE GENOMIC DNA]</scope>
    <source>
        <strain evidence="3">ATCC 51364 / DSM 43886 / JCM 6844 / KCTC 9398 / NBRC 14523 / NRRL B-16468 / INA 2240</strain>
    </source>
</reference>
<keyword evidence="3" id="KW-1185">Reference proteome</keyword>
<dbReference type="Gene3D" id="2.160.20.120">
    <property type="match status" value="1"/>
</dbReference>
<evidence type="ECO:0000313" key="3">
    <source>
        <dbReference type="Proteomes" id="UP000325787"/>
    </source>
</evidence>
<protein>
    <recommendedName>
        <fullName evidence="1">DUF4097 domain-containing protein</fullName>
    </recommendedName>
</protein>
<organism evidence="2 3">
    <name type="scientific">Saccharothrix syringae</name>
    <name type="common">Nocardiopsis syringae</name>
    <dbReference type="NCBI Taxonomy" id="103733"/>
    <lineage>
        <taxon>Bacteria</taxon>
        <taxon>Bacillati</taxon>
        <taxon>Actinomycetota</taxon>
        <taxon>Actinomycetes</taxon>
        <taxon>Pseudonocardiales</taxon>
        <taxon>Pseudonocardiaceae</taxon>
        <taxon>Saccharothrix</taxon>
    </lineage>
</organism>
<name>A0A5Q0HFJ9_SACSY</name>
<dbReference type="OrthoDB" id="3677688at2"/>
<dbReference type="KEGG" id="ssyi:EKG83_39030"/>
<feature type="domain" description="DUF4097" evidence="1">
    <location>
        <begin position="127"/>
        <end position="269"/>
    </location>
</feature>
<evidence type="ECO:0000259" key="1">
    <source>
        <dbReference type="Pfam" id="PF13349"/>
    </source>
</evidence>
<dbReference type="EMBL" id="CP034550">
    <property type="protein sequence ID" value="QFZ24775.1"/>
    <property type="molecule type" value="Genomic_DNA"/>
</dbReference>
<dbReference type="Proteomes" id="UP000325787">
    <property type="component" value="Chromosome"/>
</dbReference>
<evidence type="ECO:0000313" key="2">
    <source>
        <dbReference type="EMBL" id="QFZ24775.1"/>
    </source>
</evidence>